<evidence type="ECO:0000313" key="3">
    <source>
        <dbReference type="Proteomes" id="UP000050761"/>
    </source>
</evidence>
<accession>A0A183GQ33</accession>
<keyword evidence="3" id="KW-1185">Reference proteome</keyword>
<reference evidence="4" key="2">
    <citation type="submission" date="2019-09" db="UniProtKB">
        <authorList>
            <consortium name="WormBaseParasite"/>
        </authorList>
    </citation>
    <scope>IDENTIFICATION</scope>
</reference>
<evidence type="ECO:0000259" key="1">
    <source>
        <dbReference type="Pfam" id="PF17906"/>
    </source>
</evidence>
<name>A0A183GQ33_HELPZ</name>
<evidence type="ECO:0000313" key="4">
    <source>
        <dbReference type="WBParaSite" id="HPBE_0002480301-mRNA-1"/>
    </source>
</evidence>
<reference evidence="2 3" key="1">
    <citation type="submission" date="2018-11" db="EMBL/GenBank/DDBJ databases">
        <authorList>
            <consortium name="Pathogen Informatics"/>
        </authorList>
    </citation>
    <scope>NUCLEOTIDE SEQUENCE [LARGE SCALE GENOMIC DNA]</scope>
</reference>
<dbReference type="Proteomes" id="UP000050761">
    <property type="component" value="Unassembled WGS sequence"/>
</dbReference>
<dbReference type="InterPro" id="IPR041426">
    <property type="entry name" value="Mos1_HTH"/>
</dbReference>
<feature type="domain" description="Mos1 transposase HTH" evidence="1">
    <location>
        <begin position="6"/>
        <end position="54"/>
    </location>
</feature>
<dbReference type="WBParaSite" id="HPBE_0002480301-mRNA-1">
    <property type="protein sequence ID" value="HPBE_0002480301-mRNA-1"/>
    <property type="gene ID" value="HPBE_0002480301"/>
</dbReference>
<organism evidence="3 4">
    <name type="scientific">Heligmosomoides polygyrus</name>
    <name type="common">Parasitic roundworm</name>
    <dbReference type="NCBI Taxonomy" id="6339"/>
    <lineage>
        <taxon>Eukaryota</taxon>
        <taxon>Metazoa</taxon>
        <taxon>Ecdysozoa</taxon>
        <taxon>Nematoda</taxon>
        <taxon>Chromadorea</taxon>
        <taxon>Rhabditida</taxon>
        <taxon>Rhabditina</taxon>
        <taxon>Rhabditomorpha</taxon>
        <taxon>Strongyloidea</taxon>
        <taxon>Heligmosomidae</taxon>
        <taxon>Heligmosomoides</taxon>
    </lineage>
</organism>
<gene>
    <name evidence="2" type="ORF">HPBE_LOCUS24802</name>
</gene>
<protein>
    <submittedName>
        <fullName evidence="4">HTH_48 domain-containing protein</fullName>
    </submittedName>
</protein>
<evidence type="ECO:0000313" key="2">
    <source>
        <dbReference type="EMBL" id="VDP47388.1"/>
    </source>
</evidence>
<dbReference type="Pfam" id="PF17906">
    <property type="entry name" value="HTH_48"/>
    <property type="match status" value="1"/>
</dbReference>
<dbReference type="OrthoDB" id="5872915at2759"/>
<dbReference type="Gene3D" id="1.10.10.1450">
    <property type="match status" value="1"/>
</dbReference>
<dbReference type="EMBL" id="UZAH01036884">
    <property type="protein sequence ID" value="VDP47388.1"/>
    <property type="molecule type" value="Genomic_DNA"/>
</dbReference>
<accession>A0A3P8EKV1</accession>
<proteinExistence type="predicted"/>
<sequence>MKGHRVTIRERLLREYQLGHYAVEARQNICLALGDETVQRSTVFKWFKRFREGNVDTEETAPDDRLPLIIDL</sequence>
<dbReference type="AlphaFoldDB" id="A0A183GQ33"/>